<gene>
    <name evidence="3" type="ORF">GCM10022236_50730</name>
</gene>
<sequence length="306" mass="31521">MTILAGLAPGRKGHAALHLGAMLARSSGEDLLLASVVGEPWPPNIGGGDSEYLALRDKIARQALAEADEMIRASVPRVETICRRASSITSGLLGIVSEREISMVALGSSPSSVLGLVGLGGVAERVLHGSSVPVAVAPRGFHAPGARVGRVTVAVGRADQDGGLVASGAALADRLFSSLHAVCFAVRPGALGFTATPGVETKVADEWRQQLEADLAAAADLPAARPADPTGRRTVRVELGVGGTWADAMLDVTWTGGDLLVVGTSSGPFSRFYVGSHAAKIIRNSPVPVVLMPRVDRRSQPIDDSP</sequence>
<feature type="domain" description="UspA" evidence="2">
    <location>
        <begin position="2"/>
        <end position="137"/>
    </location>
</feature>
<keyword evidence="4" id="KW-1185">Reference proteome</keyword>
<evidence type="ECO:0000256" key="1">
    <source>
        <dbReference type="ARBA" id="ARBA00008791"/>
    </source>
</evidence>
<dbReference type="SUPFAM" id="SSF52402">
    <property type="entry name" value="Adenine nucleotide alpha hydrolases-like"/>
    <property type="match status" value="2"/>
</dbReference>
<evidence type="ECO:0000313" key="3">
    <source>
        <dbReference type="EMBL" id="GAA3641943.1"/>
    </source>
</evidence>
<dbReference type="EMBL" id="BAABAB010000052">
    <property type="protein sequence ID" value="GAA3641943.1"/>
    <property type="molecule type" value="Genomic_DNA"/>
</dbReference>
<dbReference type="Proteomes" id="UP001501490">
    <property type="component" value="Unassembled WGS sequence"/>
</dbReference>
<comment type="caution">
    <text evidence="3">The sequence shown here is derived from an EMBL/GenBank/DDBJ whole genome shotgun (WGS) entry which is preliminary data.</text>
</comment>
<feature type="domain" description="UspA" evidence="2">
    <location>
        <begin position="150"/>
        <end position="291"/>
    </location>
</feature>
<name>A0ABP7AX63_9ACTN</name>
<dbReference type="PANTHER" id="PTHR46268:SF6">
    <property type="entry name" value="UNIVERSAL STRESS PROTEIN UP12"/>
    <property type="match status" value="1"/>
</dbReference>
<evidence type="ECO:0000259" key="2">
    <source>
        <dbReference type="Pfam" id="PF00582"/>
    </source>
</evidence>
<dbReference type="Gene3D" id="3.40.50.12370">
    <property type="match status" value="1"/>
</dbReference>
<reference evidence="4" key="1">
    <citation type="journal article" date="2019" name="Int. J. Syst. Evol. Microbiol.">
        <title>The Global Catalogue of Microorganisms (GCM) 10K type strain sequencing project: providing services to taxonomists for standard genome sequencing and annotation.</title>
        <authorList>
            <consortium name="The Broad Institute Genomics Platform"/>
            <consortium name="The Broad Institute Genome Sequencing Center for Infectious Disease"/>
            <person name="Wu L."/>
            <person name="Ma J."/>
        </authorList>
    </citation>
    <scope>NUCLEOTIDE SEQUENCE [LARGE SCALE GENOMIC DNA]</scope>
    <source>
        <strain evidence="4">JCM 16929</strain>
    </source>
</reference>
<dbReference type="PANTHER" id="PTHR46268">
    <property type="entry name" value="STRESS RESPONSE PROTEIN NHAX"/>
    <property type="match status" value="1"/>
</dbReference>
<protein>
    <submittedName>
        <fullName evidence="3">Universal stress protein</fullName>
    </submittedName>
</protein>
<dbReference type="RefSeq" id="WP_344809916.1">
    <property type="nucleotide sequence ID" value="NZ_BAABAB010000052.1"/>
</dbReference>
<accession>A0ABP7AX63</accession>
<proteinExistence type="inferred from homology"/>
<organism evidence="3 4">
    <name type="scientific">Microlunatus ginsengisoli</name>
    <dbReference type="NCBI Taxonomy" id="363863"/>
    <lineage>
        <taxon>Bacteria</taxon>
        <taxon>Bacillati</taxon>
        <taxon>Actinomycetota</taxon>
        <taxon>Actinomycetes</taxon>
        <taxon>Propionibacteriales</taxon>
        <taxon>Propionibacteriaceae</taxon>
        <taxon>Microlunatus</taxon>
    </lineage>
</organism>
<evidence type="ECO:0000313" key="4">
    <source>
        <dbReference type="Proteomes" id="UP001501490"/>
    </source>
</evidence>
<comment type="similarity">
    <text evidence="1">Belongs to the universal stress protein A family.</text>
</comment>
<dbReference type="Pfam" id="PF00582">
    <property type="entry name" value="Usp"/>
    <property type="match status" value="2"/>
</dbReference>
<dbReference type="InterPro" id="IPR006016">
    <property type="entry name" value="UspA"/>
</dbReference>
<dbReference type="CDD" id="cd00293">
    <property type="entry name" value="USP-like"/>
    <property type="match status" value="1"/>
</dbReference>